<evidence type="ECO:0000313" key="2">
    <source>
        <dbReference type="EMBL" id="SNS15121.1"/>
    </source>
</evidence>
<dbReference type="AlphaFoldDB" id="A0A239C679"/>
<evidence type="ECO:0000256" key="1">
    <source>
        <dbReference type="SAM" id="SignalP"/>
    </source>
</evidence>
<feature type="chain" id="PRO_5012353619" evidence="1">
    <location>
        <begin position="19"/>
        <end position="218"/>
    </location>
</feature>
<dbReference type="Proteomes" id="UP000198379">
    <property type="component" value="Unassembled WGS sequence"/>
</dbReference>
<keyword evidence="1" id="KW-0732">Signal</keyword>
<feature type="signal peptide" evidence="1">
    <location>
        <begin position="1"/>
        <end position="18"/>
    </location>
</feature>
<protein>
    <submittedName>
        <fullName evidence="2">Outer membrane protein beta-barrel domain-containing protein</fullName>
    </submittedName>
</protein>
<dbReference type="InterPro" id="IPR011250">
    <property type="entry name" value="OMP/PagP_B-barrel"/>
</dbReference>
<proteinExistence type="predicted"/>
<dbReference type="SUPFAM" id="SSF56925">
    <property type="entry name" value="OMPA-like"/>
    <property type="match status" value="1"/>
</dbReference>
<dbReference type="EMBL" id="FZNY01000007">
    <property type="protein sequence ID" value="SNS15121.1"/>
    <property type="molecule type" value="Genomic_DNA"/>
</dbReference>
<gene>
    <name evidence="2" type="ORF">SAMN06265376_107125</name>
</gene>
<keyword evidence="3" id="KW-1185">Reference proteome</keyword>
<dbReference type="OrthoDB" id="947434at2"/>
<accession>A0A239C679</accession>
<dbReference type="Gene3D" id="2.40.160.20">
    <property type="match status" value="1"/>
</dbReference>
<dbReference type="RefSeq" id="WP_143337188.1">
    <property type="nucleotide sequence ID" value="NZ_BMEP01000004.1"/>
</dbReference>
<evidence type="ECO:0000313" key="3">
    <source>
        <dbReference type="Proteomes" id="UP000198379"/>
    </source>
</evidence>
<reference evidence="2 3" key="1">
    <citation type="submission" date="2017-06" db="EMBL/GenBank/DDBJ databases">
        <authorList>
            <person name="Kim H.J."/>
            <person name="Triplett B.A."/>
        </authorList>
    </citation>
    <scope>NUCLEOTIDE SEQUENCE [LARGE SCALE GENOMIC DNA]</scope>
    <source>
        <strain evidence="2 3">DSM 25597</strain>
    </source>
</reference>
<name>A0A239C679_9FLAO</name>
<organism evidence="2 3">
    <name type="scientific">Dokdonia pacifica</name>
    <dbReference type="NCBI Taxonomy" id="1627892"/>
    <lineage>
        <taxon>Bacteria</taxon>
        <taxon>Pseudomonadati</taxon>
        <taxon>Bacteroidota</taxon>
        <taxon>Flavobacteriia</taxon>
        <taxon>Flavobacteriales</taxon>
        <taxon>Flavobacteriaceae</taxon>
        <taxon>Dokdonia</taxon>
    </lineage>
</organism>
<sequence>MKCLFLILCISMSTLVFGQKGDVFVGVDIGYTYADIIKRPFVDRSISPLASPPNLYDDERSFMISVLGEYYFANSWGIRSKIQYYQTAQVSVEPLGTFVDVTGGNTILSFEEFNADRYERNSLSVPVQLMFAFGKGKLRGQAALGPMYSFVLSDNVQQDVFSTGDATNLGYAFNVILSYAVVTDTTFVYLDSSYLNSGEFRGESIKNRAISLGIKYKL</sequence>